<protein>
    <submittedName>
        <fullName evidence="2">Uncharacterized protein</fullName>
    </submittedName>
</protein>
<accession>A0A9N9WLK8</accession>
<feature type="transmembrane region" description="Helical" evidence="1">
    <location>
        <begin position="6"/>
        <end position="32"/>
    </location>
</feature>
<keyword evidence="1" id="KW-0472">Membrane</keyword>
<keyword evidence="1" id="KW-0812">Transmembrane</keyword>
<gene>
    <name evidence="2" type="ORF">CHIRRI_LOCUS3269</name>
</gene>
<sequence length="88" mass="10517">MHYSSFIDLMAMLTVFVTILLLMFCCTCWLRVVRTPNDIYYKPKNVDFKRRRRSLSPVPYKVYVVEIPSDGSKKQLQEELKYLEYAII</sequence>
<evidence type="ECO:0000313" key="3">
    <source>
        <dbReference type="Proteomes" id="UP001153620"/>
    </source>
</evidence>
<dbReference type="AlphaFoldDB" id="A0A9N9WLK8"/>
<dbReference type="OrthoDB" id="10416087at2759"/>
<dbReference type="Proteomes" id="UP001153620">
    <property type="component" value="Chromosome 1"/>
</dbReference>
<reference evidence="2" key="2">
    <citation type="submission" date="2022-10" db="EMBL/GenBank/DDBJ databases">
        <authorList>
            <consortium name="ENA_rothamsted_submissions"/>
            <consortium name="culmorum"/>
            <person name="King R."/>
        </authorList>
    </citation>
    <scope>NUCLEOTIDE SEQUENCE</scope>
</reference>
<keyword evidence="3" id="KW-1185">Reference proteome</keyword>
<organism evidence="2 3">
    <name type="scientific">Chironomus riparius</name>
    <dbReference type="NCBI Taxonomy" id="315576"/>
    <lineage>
        <taxon>Eukaryota</taxon>
        <taxon>Metazoa</taxon>
        <taxon>Ecdysozoa</taxon>
        <taxon>Arthropoda</taxon>
        <taxon>Hexapoda</taxon>
        <taxon>Insecta</taxon>
        <taxon>Pterygota</taxon>
        <taxon>Neoptera</taxon>
        <taxon>Endopterygota</taxon>
        <taxon>Diptera</taxon>
        <taxon>Nematocera</taxon>
        <taxon>Chironomoidea</taxon>
        <taxon>Chironomidae</taxon>
        <taxon>Chironominae</taxon>
        <taxon>Chironomus</taxon>
    </lineage>
</organism>
<reference evidence="2" key="1">
    <citation type="submission" date="2022-01" db="EMBL/GenBank/DDBJ databases">
        <authorList>
            <person name="King R."/>
        </authorList>
    </citation>
    <scope>NUCLEOTIDE SEQUENCE</scope>
</reference>
<keyword evidence="1" id="KW-1133">Transmembrane helix</keyword>
<name>A0A9N9WLK8_9DIPT</name>
<evidence type="ECO:0000256" key="1">
    <source>
        <dbReference type="SAM" id="Phobius"/>
    </source>
</evidence>
<proteinExistence type="predicted"/>
<evidence type="ECO:0000313" key="2">
    <source>
        <dbReference type="EMBL" id="CAG9800321.1"/>
    </source>
</evidence>
<dbReference type="EMBL" id="OU895877">
    <property type="protein sequence ID" value="CAG9800321.1"/>
    <property type="molecule type" value="Genomic_DNA"/>
</dbReference>